<feature type="region of interest" description="Disordered" evidence="4">
    <location>
        <begin position="376"/>
        <end position="455"/>
    </location>
</feature>
<feature type="region of interest" description="Disordered" evidence="4">
    <location>
        <begin position="472"/>
        <end position="578"/>
    </location>
</feature>
<evidence type="ECO:0000313" key="7">
    <source>
        <dbReference type="Proteomes" id="UP001307889"/>
    </source>
</evidence>
<evidence type="ECO:0000259" key="5">
    <source>
        <dbReference type="PROSITE" id="PS50106"/>
    </source>
</evidence>
<feature type="compositionally biased region" description="Basic and acidic residues" evidence="4">
    <location>
        <begin position="476"/>
        <end position="490"/>
    </location>
</feature>
<sequence length="855" mass="92883">MAYTSGSSSGSSTGSVGSSGGCRGSCGGSCVGGCGGSLVRTVRLARRPPPAKLGFSLRGGREHGTGFFVTAVEPSSEAYHNGLMVGDQILRVNSFPVDDATHKEVLQLIQGQSIITLKVKAVGMIPVKENPEDELSWHIVDMVPPRCHGDLGLKQDICDDLRTPTDVRMVLRVPPRAKLGCGICKGPEWKPGVFVQFTKENGIARLAGLRPGDQILQCNNFIFTPDTPFNEAVAVMRCSGVLELIVRKGAGMELFPGESSGYNSSASSVAGDPPRLSALQEETPINGNINGLPTNGSSEHHHHNRTVNSTSNRPEYPNGCTVIHVGGADDVDATNEANHLNNNNNNNKKQIAEICMVSQQLETKTTTVFVEVHHSEDDNVSHAQSDASTDRMTNSSSVSSFTSSASSLSSAISQELERRSKQRPPFVDPRERDKDKKPSEKLIKSGLAKEKVQQHEQLMEEFKKAHRKMFAGEQHNGSEHNVKEEREESRLSSSVAKTNDTVDLPRMDVKSEPKTKRQTAPPPPPPFPRALEAPGEEQFRVPPPPKPPSSKKYPAPTPPSQPPPPPSPPHCPTPDYDTASLASEALDNNRYNNYQAVNNNKPAVRNGLRRNDGRTDKVEMQSLESFKLTNPSKVKPRPPPTYFTPTSSTHSEISNGSTASTLPAKDRPVVTIREYPDGRDRKNPTKFDFLQNGQAAGQFDDTEPIACRLQNELSQTLSRAAVLNRDESQCASNGAPKGTIVTINVNHSQLAQKSEQAKPFYLFHGQNGVQNGTNGSQAQKISTMIHSAAQKTKSKTAPMEKNSVTFNFNQKAHEIRNGVNSAPNGILKNTNVSHVQIQSQIDKMAQQKSIKFGGI</sequence>
<dbReference type="SUPFAM" id="SSF50156">
    <property type="entry name" value="PDZ domain-like"/>
    <property type="match status" value="2"/>
</dbReference>
<feature type="region of interest" description="Disordered" evidence="4">
    <location>
        <begin position="629"/>
        <end position="667"/>
    </location>
</feature>
<dbReference type="EMBL" id="AP028918">
    <property type="protein sequence ID" value="BES99029.1"/>
    <property type="molecule type" value="Genomic_DNA"/>
</dbReference>
<gene>
    <name evidence="6" type="ORF">NTJ_11845</name>
</gene>
<dbReference type="PANTHER" id="PTHR23116">
    <property type="entry name" value="PDZ DOMAIN CONTAINING WHIRLIN AND HARMONIN-RELATED"/>
    <property type="match status" value="1"/>
</dbReference>
<dbReference type="Pfam" id="PF00595">
    <property type="entry name" value="PDZ"/>
    <property type="match status" value="1"/>
</dbReference>
<feature type="domain" description="PDZ" evidence="5">
    <location>
        <begin position="168"/>
        <end position="240"/>
    </location>
</feature>
<keyword evidence="2" id="KW-0677">Repeat</keyword>
<protein>
    <submittedName>
        <fullName evidence="6">PDZ domain (Also known as DHR or GLGF)</fullName>
    </submittedName>
</protein>
<reference evidence="6 7" key="1">
    <citation type="submission" date="2023-09" db="EMBL/GenBank/DDBJ databases">
        <title>Nesidiocoris tenuis whole genome shotgun sequence.</title>
        <authorList>
            <person name="Shibata T."/>
            <person name="Shimoda M."/>
            <person name="Kobayashi T."/>
            <person name="Uehara T."/>
        </authorList>
    </citation>
    <scope>NUCLEOTIDE SEQUENCE [LARGE SCALE GENOMIC DNA]</scope>
    <source>
        <strain evidence="6 7">Japan</strain>
    </source>
</reference>
<dbReference type="SMART" id="SM00228">
    <property type="entry name" value="PDZ"/>
    <property type="match status" value="2"/>
</dbReference>
<feature type="region of interest" description="Disordered" evidence="4">
    <location>
        <begin position="291"/>
        <end position="317"/>
    </location>
</feature>
<feature type="domain" description="PDZ" evidence="5">
    <location>
        <begin position="41"/>
        <end position="110"/>
    </location>
</feature>
<keyword evidence="7" id="KW-1185">Reference proteome</keyword>
<accession>A0ABN7B615</accession>
<dbReference type="CDD" id="cd06737">
    <property type="entry name" value="PDZ1_harmonin"/>
    <property type="match status" value="1"/>
</dbReference>
<dbReference type="PANTHER" id="PTHR23116:SF36">
    <property type="entry name" value="HARMONIN"/>
    <property type="match status" value="1"/>
</dbReference>
<feature type="compositionally biased region" description="Low complexity" evidence="4">
    <location>
        <begin position="395"/>
        <end position="413"/>
    </location>
</feature>
<dbReference type="InterPro" id="IPR051844">
    <property type="entry name" value="USH2_Complex_Protein"/>
</dbReference>
<dbReference type="InterPro" id="IPR036034">
    <property type="entry name" value="PDZ_sf"/>
</dbReference>
<feature type="compositionally biased region" description="Low complexity" evidence="4">
    <location>
        <begin position="1"/>
        <end position="16"/>
    </location>
</feature>
<evidence type="ECO:0000256" key="3">
    <source>
        <dbReference type="ARBA" id="ARBA00023273"/>
    </source>
</evidence>
<dbReference type="Proteomes" id="UP001307889">
    <property type="component" value="Chromosome 10"/>
</dbReference>
<feature type="compositionally biased region" description="Basic and acidic residues" evidence="4">
    <location>
        <begin position="503"/>
        <end position="515"/>
    </location>
</feature>
<feature type="compositionally biased region" description="Polar residues" evidence="4">
    <location>
        <begin position="381"/>
        <end position="394"/>
    </location>
</feature>
<keyword evidence="3" id="KW-0966">Cell projection</keyword>
<dbReference type="Gene3D" id="2.30.42.10">
    <property type="match status" value="2"/>
</dbReference>
<evidence type="ECO:0000313" key="6">
    <source>
        <dbReference type="EMBL" id="BES99029.1"/>
    </source>
</evidence>
<feature type="compositionally biased region" description="Pro residues" evidence="4">
    <location>
        <begin position="555"/>
        <end position="572"/>
    </location>
</feature>
<feature type="region of interest" description="Disordered" evidence="4">
    <location>
        <begin position="1"/>
        <end position="20"/>
    </location>
</feature>
<name>A0ABN7B615_9HEMI</name>
<organism evidence="6 7">
    <name type="scientific">Nesidiocoris tenuis</name>
    <dbReference type="NCBI Taxonomy" id="355587"/>
    <lineage>
        <taxon>Eukaryota</taxon>
        <taxon>Metazoa</taxon>
        <taxon>Ecdysozoa</taxon>
        <taxon>Arthropoda</taxon>
        <taxon>Hexapoda</taxon>
        <taxon>Insecta</taxon>
        <taxon>Pterygota</taxon>
        <taxon>Neoptera</taxon>
        <taxon>Paraneoptera</taxon>
        <taxon>Hemiptera</taxon>
        <taxon>Heteroptera</taxon>
        <taxon>Panheteroptera</taxon>
        <taxon>Cimicomorpha</taxon>
        <taxon>Miridae</taxon>
        <taxon>Dicyphina</taxon>
        <taxon>Nesidiocoris</taxon>
    </lineage>
</organism>
<dbReference type="PROSITE" id="PS50106">
    <property type="entry name" value="PDZ"/>
    <property type="match status" value="2"/>
</dbReference>
<evidence type="ECO:0000256" key="4">
    <source>
        <dbReference type="SAM" id="MobiDB-lite"/>
    </source>
</evidence>
<evidence type="ECO:0000256" key="2">
    <source>
        <dbReference type="ARBA" id="ARBA00022737"/>
    </source>
</evidence>
<dbReference type="InterPro" id="IPR001478">
    <property type="entry name" value="PDZ"/>
</dbReference>
<feature type="compositionally biased region" description="Polar residues" evidence="4">
    <location>
        <begin position="652"/>
        <end position="661"/>
    </location>
</feature>
<feature type="compositionally biased region" description="Basic and acidic residues" evidence="4">
    <location>
        <begin position="428"/>
        <end position="455"/>
    </location>
</feature>
<proteinExistence type="predicted"/>
<evidence type="ECO:0000256" key="1">
    <source>
        <dbReference type="ARBA" id="ARBA00004316"/>
    </source>
</evidence>
<comment type="subcellular location">
    <subcellularLocation>
        <location evidence="1">Cell projection</location>
    </subcellularLocation>
</comment>